<accession>A0A0K1QAC1</accession>
<dbReference type="Proteomes" id="UP000064967">
    <property type="component" value="Chromosome"/>
</dbReference>
<evidence type="ECO:0000313" key="2">
    <source>
        <dbReference type="Proteomes" id="UP000064967"/>
    </source>
</evidence>
<protein>
    <submittedName>
        <fullName evidence="1">Uncharacterized protein</fullName>
    </submittedName>
</protein>
<keyword evidence="2" id="KW-1185">Reference proteome</keyword>
<gene>
    <name evidence="1" type="ORF">AKJ09_09379</name>
</gene>
<dbReference type="EMBL" id="CP012333">
    <property type="protein sequence ID" value="AKV02716.1"/>
    <property type="molecule type" value="Genomic_DNA"/>
</dbReference>
<dbReference type="Gene3D" id="3.80.10.10">
    <property type="entry name" value="Ribonuclease Inhibitor"/>
    <property type="match status" value="1"/>
</dbReference>
<name>A0A0K1QAC1_9BACT</name>
<evidence type="ECO:0000313" key="1">
    <source>
        <dbReference type="EMBL" id="AKV02716.1"/>
    </source>
</evidence>
<dbReference type="AlphaFoldDB" id="A0A0K1QAC1"/>
<proteinExistence type="predicted"/>
<dbReference type="SUPFAM" id="SSF52047">
    <property type="entry name" value="RNI-like"/>
    <property type="match status" value="1"/>
</dbReference>
<dbReference type="STRING" id="1391654.AKJ09_09379"/>
<reference evidence="1 2" key="1">
    <citation type="submission" date="2015-08" db="EMBL/GenBank/DDBJ databases">
        <authorList>
            <person name="Babu N.S."/>
            <person name="Beckwith C.J."/>
            <person name="Beseler K.G."/>
            <person name="Brison A."/>
            <person name="Carone J.V."/>
            <person name="Caskin T.P."/>
            <person name="Diamond M."/>
            <person name="Durham M.E."/>
            <person name="Foxe J.M."/>
            <person name="Go M."/>
            <person name="Henderson B.A."/>
            <person name="Jones I.B."/>
            <person name="McGettigan J.A."/>
            <person name="Micheletti S.J."/>
            <person name="Nasrallah M.E."/>
            <person name="Ortiz D."/>
            <person name="Piller C.R."/>
            <person name="Privatt S.R."/>
            <person name="Schneider S.L."/>
            <person name="Sharp S."/>
            <person name="Smith T.C."/>
            <person name="Stanton J.D."/>
            <person name="Ullery H.E."/>
            <person name="Wilson R.J."/>
            <person name="Serrano M.G."/>
            <person name="Buck G."/>
            <person name="Lee V."/>
            <person name="Wang Y."/>
            <person name="Carvalho R."/>
            <person name="Voegtly L."/>
            <person name="Shi R."/>
            <person name="Duckworth R."/>
            <person name="Johnson A."/>
            <person name="Loviza R."/>
            <person name="Walstead R."/>
            <person name="Shah Z."/>
            <person name="Kiflezghi M."/>
            <person name="Wade K."/>
            <person name="Ball S.L."/>
            <person name="Bradley K.W."/>
            <person name="Asai D.J."/>
            <person name="Bowman C.A."/>
            <person name="Russell D.A."/>
            <person name="Pope W.H."/>
            <person name="Jacobs-Sera D."/>
            <person name="Hendrix R.W."/>
            <person name="Hatfull G.F."/>
        </authorList>
    </citation>
    <scope>NUCLEOTIDE SEQUENCE [LARGE SCALE GENOMIC DNA]</scope>
    <source>
        <strain evidence="1 2">DSM 27648</strain>
    </source>
</reference>
<sequence>MEDLAFSELPRLDNLDTLSLTFLPLRIVGIARLAEAAANLRELTLGSEHQTRSADDVAFDKLERLTLEFPRLPSWVRIPRSLRGIALRVAETTDDEVKRVLAACPEDLEDVGLRNTPVSNSILGELVGRPAIKYLDAVGTQITKPALEQFAQKRPGFRCSPRLKPSPGDILIRSRRASSHARFIAHTSGFHDLDRAIHSLRAIPAVVRPIRRWSRALEELTIVSPVSSRVRSVRANDSRFQHANNDVGGKCTDRNARVRVTLSTHGGARKSGYVDREGADGSWEQ</sequence>
<dbReference type="KEGG" id="llu:AKJ09_09379"/>
<organism evidence="1 2">
    <name type="scientific">Labilithrix luteola</name>
    <dbReference type="NCBI Taxonomy" id="1391654"/>
    <lineage>
        <taxon>Bacteria</taxon>
        <taxon>Pseudomonadati</taxon>
        <taxon>Myxococcota</taxon>
        <taxon>Polyangia</taxon>
        <taxon>Polyangiales</taxon>
        <taxon>Labilitrichaceae</taxon>
        <taxon>Labilithrix</taxon>
    </lineage>
</organism>
<dbReference type="InterPro" id="IPR032675">
    <property type="entry name" value="LRR_dom_sf"/>
</dbReference>